<dbReference type="Proteomes" id="UP001273166">
    <property type="component" value="Unassembled WGS sequence"/>
</dbReference>
<accession>A0AAJ0GPR4</accession>
<dbReference type="GeneID" id="87885842"/>
<proteinExistence type="predicted"/>
<evidence type="ECO:0000313" key="3">
    <source>
        <dbReference type="Proteomes" id="UP001273166"/>
    </source>
</evidence>
<reference evidence="2" key="1">
    <citation type="journal article" date="2023" name="Mol. Phylogenet. Evol.">
        <title>Genome-scale phylogeny and comparative genomics of the fungal order Sordariales.</title>
        <authorList>
            <person name="Hensen N."/>
            <person name="Bonometti L."/>
            <person name="Westerberg I."/>
            <person name="Brannstrom I.O."/>
            <person name="Guillou S."/>
            <person name="Cros-Aarteil S."/>
            <person name="Calhoun S."/>
            <person name="Haridas S."/>
            <person name="Kuo A."/>
            <person name="Mondo S."/>
            <person name="Pangilinan J."/>
            <person name="Riley R."/>
            <person name="LaButti K."/>
            <person name="Andreopoulos B."/>
            <person name="Lipzen A."/>
            <person name="Chen C."/>
            <person name="Yan M."/>
            <person name="Daum C."/>
            <person name="Ng V."/>
            <person name="Clum A."/>
            <person name="Steindorff A."/>
            <person name="Ohm R.A."/>
            <person name="Martin F."/>
            <person name="Silar P."/>
            <person name="Natvig D.O."/>
            <person name="Lalanne C."/>
            <person name="Gautier V."/>
            <person name="Ament-Velasquez S.L."/>
            <person name="Kruys A."/>
            <person name="Hutchinson M.I."/>
            <person name="Powell A.J."/>
            <person name="Barry K."/>
            <person name="Miller A.N."/>
            <person name="Grigoriev I.V."/>
            <person name="Debuchy R."/>
            <person name="Gladieux P."/>
            <person name="Hiltunen Thoren M."/>
            <person name="Johannesson H."/>
        </authorList>
    </citation>
    <scope>NUCLEOTIDE SEQUENCE</scope>
    <source>
        <strain evidence="2">CBS 333.67</strain>
    </source>
</reference>
<feature type="compositionally biased region" description="Polar residues" evidence="1">
    <location>
        <begin position="407"/>
        <end position="425"/>
    </location>
</feature>
<feature type="region of interest" description="Disordered" evidence="1">
    <location>
        <begin position="310"/>
        <end position="370"/>
    </location>
</feature>
<name>A0AAJ0GPR4_9PEZI</name>
<feature type="compositionally biased region" description="Basic and acidic residues" evidence="1">
    <location>
        <begin position="513"/>
        <end position="524"/>
    </location>
</feature>
<organism evidence="2 3">
    <name type="scientific">Chaetomium strumarium</name>
    <dbReference type="NCBI Taxonomy" id="1170767"/>
    <lineage>
        <taxon>Eukaryota</taxon>
        <taxon>Fungi</taxon>
        <taxon>Dikarya</taxon>
        <taxon>Ascomycota</taxon>
        <taxon>Pezizomycotina</taxon>
        <taxon>Sordariomycetes</taxon>
        <taxon>Sordariomycetidae</taxon>
        <taxon>Sordariales</taxon>
        <taxon>Chaetomiaceae</taxon>
        <taxon>Chaetomium</taxon>
    </lineage>
</organism>
<dbReference type="AlphaFoldDB" id="A0AAJ0GPR4"/>
<reference evidence="2" key="2">
    <citation type="submission" date="2023-06" db="EMBL/GenBank/DDBJ databases">
        <authorList>
            <consortium name="Lawrence Berkeley National Laboratory"/>
            <person name="Mondo S.J."/>
            <person name="Hensen N."/>
            <person name="Bonometti L."/>
            <person name="Westerberg I."/>
            <person name="Brannstrom I.O."/>
            <person name="Guillou S."/>
            <person name="Cros-Aarteil S."/>
            <person name="Calhoun S."/>
            <person name="Haridas S."/>
            <person name="Kuo A."/>
            <person name="Pangilinan J."/>
            <person name="Riley R."/>
            <person name="Labutti K."/>
            <person name="Andreopoulos B."/>
            <person name="Lipzen A."/>
            <person name="Chen C."/>
            <person name="Yanf M."/>
            <person name="Daum C."/>
            <person name="Ng V."/>
            <person name="Clum A."/>
            <person name="Steindorff A."/>
            <person name="Ohm R."/>
            <person name="Martin F."/>
            <person name="Silar P."/>
            <person name="Natvig D."/>
            <person name="Lalanne C."/>
            <person name="Gautier V."/>
            <person name="Ament-Velasquez S.L."/>
            <person name="Kruys A."/>
            <person name="Hutchinson M.I."/>
            <person name="Powell A.J."/>
            <person name="Barry K."/>
            <person name="Miller A.N."/>
            <person name="Grigoriev I.V."/>
            <person name="Debuchy R."/>
            <person name="Gladieux P."/>
            <person name="Thoren M.H."/>
            <person name="Johannesson H."/>
        </authorList>
    </citation>
    <scope>NUCLEOTIDE SEQUENCE</scope>
    <source>
        <strain evidence="2">CBS 333.67</strain>
    </source>
</reference>
<feature type="compositionally biased region" description="Low complexity" evidence="1">
    <location>
        <begin position="329"/>
        <end position="353"/>
    </location>
</feature>
<feature type="region of interest" description="Disordered" evidence="1">
    <location>
        <begin position="402"/>
        <end position="443"/>
    </location>
</feature>
<evidence type="ECO:0000313" key="2">
    <source>
        <dbReference type="EMBL" id="KAK3303884.1"/>
    </source>
</evidence>
<dbReference type="RefSeq" id="XP_062719664.1">
    <property type="nucleotide sequence ID" value="XM_062867013.1"/>
</dbReference>
<feature type="region of interest" description="Disordered" evidence="1">
    <location>
        <begin position="1"/>
        <end position="33"/>
    </location>
</feature>
<comment type="caution">
    <text evidence="2">The sequence shown here is derived from an EMBL/GenBank/DDBJ whole genome shotgun (WGS) entry which is preliminary data.</text>
</comment>
<dbReference type="EMBL" id="JAUDZG010000005">
    <property type="protein sequence ID" value="KAK3303884.1"/>
    <property type="molecule type" value="Genomic_DNA"/>
</dbReference>
<sequence>MSSTTILRELSVPNPKVDSSRTKPGPNSRNEKWEDGRDELVKWEDFSLYTMNRLYGHILRASWDNPPVFHPTEDVEDLRIGNEDCLDHVITKYLLPSVNQSLIFANTVQHAEYAELAGAFRHSPGNRAHIGRGGRAYNGDDGDIPDWAVVSPGINADGTLLPRNLIPGDTKLAIKFNDELAKINLSQYSLPLYQIQYYAKTVGSRYGFIITEDELVVFQFARPSTTGTAATEGGKAFDDTHTNFDLTSPRSATIRWSAEGDGVMTVRLALFFLCMLATEHDGANLGLDSYPPLHSWTRTGDSEFTHNTTGRIVTAQPPNGRVFEEHTATSRSSATSRSPSASGRSTRSTSATRRTPDSHQVAGGGQTGAAANVSVRTRAQEATHTAVADSIVVASGSGITISMPRSAPSTNHPARGQSSHAQPTQPGHARGGQHGHSGTNSHASATATATVTFTAAAAAPTTTTAQAATAPPSQGVPQPRRSARLEEAARQASAGRGPSAAKSGGSGGGSGGKDSKGGSRDKKK</sequence>
<keyword evidence="3" id="KW-1185">Reference proteome</keyword>
<evidence type="ECO:0000256" key="1">
    <source>
        <dbReference type="SAM" id="MobiDB-lite"/>
    </source>
</evidence>
<protein>
    <submittedName>
        <fullName evidence="2">Uncharacterized protein</fullName>
    </submittedName>
</protein>
<feature type="compositionally biased region" description="Low complexity" evidence="1">
    <location>
        <begin position="492"/>
        <end position="503"/>
    </location>
</feature>
<feature type="region of interest" description="Disordered" evidence="1">
    <location>
        <begin position="462"/>
        <end position="524"/>
    </location>
</feature>
<gene>
    <name evidence="2" type="ORF">B0T15DRAFT_494387</name>
</gene>